<feature type="chain" id="PRO_5024430247" evidence="2">
    <location>
        <begin position="32"/>
        <end position="1713"/>
    </location>
</feature>
<evidence type="ECO:0000259" key="3">
    <source>
        <dbReference type="Pfam" id="PF07583"/>
    </source>
</evidence>
<dbReference type="Proteomes" id="UP000306196">
    <property type="component" value="Unassembled WGS sequence"/>
</dbReference>
<dbReference type="InterPro" id="IPR036322">
    <property type="entry name" value="WD40_repeat_dom_sf"/>
</dbReference>
<evidence type="ECO:0000259" key="4">
    <source>
        <dbReference type="Pfam" id="PF07587"/>
    </source>
</evidence>
<evidence type="ECO:0000256" key="2">
    <source>
        <dbReference type="SAM" id="SignalP"/>
    </source>
</evidence>
<accession>A0A5R8KIJ6</accession>
<evidence type="ECO:0000256" key="1">
    <source>
        <dbReference type="PROSITE-ProRule" id="PRU00221"/>
    </source>
</evidence>
<evidence type="ECO:0000313" key="6">
    <source>
        <dbReference type="EMBL" id="TLD72138.1"/>
    </source>
</evidence>
<dbReference type="Pfam" id="PF07635">
    <property type="entry name" value="PSCyt1"/>
    <property type="match status" value="1"/>
</dbReference>
<organism evidence="6 7">
    <name type="scientific">Phragmitibacter flavus</name>
    <dbReference type="NCBI Taxonomy" id="2576071"/>
    <lineage>
        <taxon>Bacteria</taxon>
        <taxon>Pseudomonadati</taxon>
        <taxon>Verrucomicrobiota</taxon>
        <taxon>Verrucomicrobiia</taxon>
        <taxon>Verrucomicrobiales</taxon>
        <taxon>Verrucomicrobiaceae</taxon>
        <taxon>Phragmitibacter</taxon>
    </lineage>
</organism>
<keyword evidence="7" id="KW-1185">Reference proteome</keyword>
<dbReference type="Pfam" id="PF07587">
    <property type="entry name" value="PSD1"/>
    <property type="match status" value="1"/>
</dbReference>
<dbReference type="InterPro" id="IPR011429">
    <property type="entry name" value="Cyt_c_Planctomycete-type"/>
</dbReference>
<dbReference type="Pfam" id="PF00400">
    <property type="entry name" value="WD40"/>
    <property type="match status" value="2"/>
</dbReference>
<feature type="domain" description="DUF1549" evidence="3">
    <location>
        <begin position="837"/>
        <end position="1021"/>
    </location>
</feature>
<feature type="domain" description="Cytochrome C Planctomycete-type" evidence="5">
    <location>
        <begin position="56"/>
        <end position="112"/>
    </location>
</feature>
<name>A0A5R8KIJ6_9BACT</name>
<dbReference type="SUPFAM" id="SSF50978">
    <property type="entry name" value="WD40 repeat-like"/>
    <property type="match status" value="1"/>
</dbReference>
<dbReference type="RefSeq" id="WP_138084955.1">
    <property type="nucleotide sequence ID" value="NZ_VAUV01000003.1"/>
</dbReference>
<feature type="domain" description="DUF1553" evidence="4">
    <location>
        <begin position="1086"/>
        <end position="1314"/>
    </location>
</feature>
<dbReference type="InterPro" id="IPR011444">
    <property type="entry name" value="DUF1549"/>
</dbReference>
<evidence type="ECO:0000313" key="7">
    <source>
        <dbReference type="Proteomes" id="UP000306196"/>
    </source>
</evidence>
<reference evidence="6 7" key="1">
    <citation type="submission" date="2019-05" db="EMBL/GenBank/DDBJ databases">
        <title>Verrucobacter flavum gen. nov., sp. nov. a new member of the family Verrucomicrobiaceae.</title>
        <authorList>
            <person name="Szuroczki S."/>
            <person name="Abbaszade G."/>
            <person name="Szabo A."/>
            <person name="Felfoldi T."/>
            <person name="Schumann P."/>
            <person name="Boka K."/>
            <person name="Keki Z."/>
            <person name="Toumi M."/>
            <person name="Toth E."/>
        </authorList>
    </citation>
    <scope>NUCLEOTIDE SEQUENCE [LARGE SCALE GENOMIC DNA]</scope>
    <source>
        <strain evidence="6 7">MG-N-17</strain>
    </source>
</reference>
<keyword evidence="1" id="KW-0853">WD repeat</keyword>
<gene>
    <name evidence="6" type="ORF">FEM03_04295</name>
</gene>
<dbReference type="PROSITE" id="PS50082">
    <property type="entry name" value="WD_REPEATS_2"/>
    <property type="match status" value="1"/>
</dbReference>
<protein>
    <submittedName>
        <fullName evidence="6">DUF1549 domain-containing protein</fullName>
    </submittedName>
</protein>
<evidence type="ECO:0000259" key="5">
    <source>
        <dbReference type="Pfam" id="PF07635"/>
    </source>
</evidence>
<feature type="signal peptide" evidence="2">
    <location>
        <begin position="1"/>
        <end position="31"/>
    </location>
</feature>
<dbReference type="EMBL" id="VAUV01000003">
    <property type="protein sequence ID" value="TLD72138.1"/>
    <property type="molecule type" value="Genomic_DNA"/>
</dbReference>
<proteinExistence type="predicted"/>
<feature type="repeat" description="WD" evidence="1">
    <location>
        <begin position="459"/>
        <end position="500"/>
    </location>
</feature>
<dbReference type="Gene3D" id="2.130.10.10">
    <property type="entry name" value="YVTN repeat-like/Quinoprotein amine dehydrogenase"/>
    <property type="match status" value="2"/>
</dbReference>
<dbReference type="Pfam" id="PF07583">
    <property type="entry name" value="PSCyt2"/>
    <property type="match status" value="1"/>
</dbReference>
<comment type="caution">
    <text evidence="6">The sequence shown here is derived from an EMBL/GenBank/DDBJ whole genome shotgun (WGS) entry which is preliminary data.</text>
</comment>
<dbReference type="SMART" id="SM00320">
    <property type="entry name" value="WD40"/>
    <property type="match status" value="6"/>
</dbReference>
<dbReference type="PANTHER" id="PTHR35889:SF3">
    <property type="entry name" value="F-BOX DOMAIN-CONTAINING PROTEIN"/>
    <property type="match status" value="1"/>
</dbReference>
<dbReference type="PANTHER" id="PTHR35889">
    <property type="entry name" value="CYCLOINULO-OLIGOSACCHARIDE FRUCTANOTRANSFERASE-RELATED"/>
    <property type="match status" value="1"/>
</dbReference>
<dbReference type="InterPro" id="IPR022655">
    <property type="entry name" value="DUF1553"/>
</dbReference>
<dbReference type="OrthoDB" id="9764302at2"/>
<dbReference type="InterPro" id="IPR001680">
    <property type="entry name" value="WD40_rpt"/>
</dbReference>
<dbReference type="InterPro" id="IPR015943">
    <property type="entry name" value="WD40/YVTN_repeat-like_dom_sf"/>
</dbReference>
<keyword evidence="2" id="KW-0732">Signal</keyword>
<sequence length="1713" mass="187126">MIDRLTSTSVTLAAAAFALVSGFCFSSALQAKQEEPDPSKPVSFYRQIRPILQAQCYGCHQPSKAKGDYIMTDFATLLKGGEEGEAVLGGNPEASLLVKEITPDASGKASMPQKADALHTTQIDLIKRWIAEGAKDDTPPSARRQHDMENPPVYATAPLVTSLDYSPDGKYLAVAGYHEVLLHRADGSGLEARLVGLSERIQKIRFSPDGKHLAVAGGNPGRMGEIQVWDVADRELLQSTSTTFDTLYGVSWSPDGGRLAFGAADNSLRVIDAKSGKEVLFNGSANDWVLDSVWSSDGSHLVATSRDMAAKLTEVATSRFVDNITSITPGALRGGIHAVERHPQRDEILIGGSDGLPQIYRIHRQTKRVIGDNANLVRKFPAMEGRIFGVDYSPDGKTIAAASAYHASGAVNIYGAEFDSALSDELKKIHEKRVSDHTPAEKATLEASLNDGVKLLKSVVVADSGIYAVGFSPDGKTLAAGGADGKIRLIDVGTGEVSKEFISVPLTDAATIAKDTSDQIERAARDKAMEAEVLSPNRQVAKLEVMPKEIALGKPAEYAQLLVTAIMKDGTRADVTRIAAMEAQGVQVEITPHRLVRPKAEGRGIIKIRLASQLVEVPVSVGGLQEAYEPDYIRDINPVLSKLGCNMGTCHGGQAGKNGFQLSLRGYDMAYDVTALTEELWSRRSNVAAPARSLMLLKASGAVPHEGGQLTVPGELYYEMIKAWIANGSKIKEDTPKVTRLEVFPLNPVVEAIGEKQQMRVLATYADGITKDVTAEAFIESGNTEVAETDKHGLVTTLRRGEAPMLARFEGAYAATTVTVMGDRSGFAWKEPEKWSRIDELVSSKWQRMKILPSGLTKDNEFLRRVYLDLTGLPPTADEVRAFLEDKTDTRLKRDKVIDQLIASEAFVEQWTNKWADMLQVNSKFLGEEGAQLFRGWIREQIAGNRPYDQFVKEILTASGSNREHPAASYYKILRTPEDTMENTTHLFLAVRFNCNKCHDHPFERWTQGQYYETAAFFSQVGLTKDPASGNRNIGGSAVEGAKPLFEIVQDTGKGEMVHQRTNKETKPEFPYPVKLNLAEKPDASRRARLADWMTSPDNTYFAMSYANRIWGYLTGTGVIEPLDDIRAGNPPSNPELLSYLTDEFIQSGFDVRHLMRVITKSRTYQLSIATNEWNKDDQINYSHAKARRLPAEALYDAIHAVTGAANNIPGVKPGTRAAEIDDAQIKIADGFLGNFGRPVRESACECERSNDVQLGPVMALISGPTVGDAISSPTNAIAELTKKMPDDRRLIEELFVRILNRPPTEEEIKAAEASMAEIAGENASMMKDWAEYEMKMSGVIAAQEAERAEKIAKARQAIADHQKAVAPELAKKQAERATRIAKAEEQVKKSEEAVLPKLADWSAYLDLSTEWIPLDLEVVRVSGVEKLVKEADGSLLATALPPGAAVQAMYVLRAKTSLTGITGIKIEALPDERLPDNGPGLAPDGNFVLTEFTVSHQAAGQAKPEAVKMRPHLASFEQKDFGIAASVNGNNDVADKGWAVSPRGSRRHEAIFETDPAAIGSKDGVLNLVLQQGYQRQRYHLGKFRIYVTSSAQPLRFGASQGLAQIATTEMGKRDEAQLAKLRAEYLLTDAAHQDAKRALVAARMPLPVDQQLLALQGKLVEAQQPVVLDPKLVQLRRDAGLSRQQMSTMRLTAAQDLAWALINSPAFLFNY</sequence>
<dbReference type="Gene3D" id="2.60.40.1080">
    <property type="match status" value="1"/>
</dbReference>